<dbReference type="Gene3D" id="3.30.70.100">
    <property type="match status" value="1"/>
</dbReference>
<dbReference type="RefSeq" id="WP_208265175.1">
    <property type="nucleotide sequence ID" value="NZ_BAAAGM010000015.1"/>
</dbReference>
<keyword evidence="3" id="KW-1185">Reference proteome</keyword>
<comment type="caution">
    <text evidence="2">The sequence shown here is derived from an EMBL/GenBank/DDBJ whole genome shotgun (WGS) entry which is preliminary data.</text>
</comment>
<dbReference type="Pfam" id="PF07876">
    <property type="entry name" value="Dabb"/>
    <property type="match status" value="1"/>
</dbReference>
<dbReference type="Proteomes" id="UP000666915">
    <property type="component" value="Unassembled WGS sequence"/>
</dbReference>
<sequence>MSGFRHVVLYRWAEGTTIGQQEEVAARLREVAGTIPEVRGFSAGLDAGVSPGAYEFVVVADFAGKDGYLAYRDHPAHRAVVEEFIAPIAAERAAIQYET</sequence>
<reference evidence="2 3" key="1">
    <citation type="submission" date="2021-03" db="EMBL/GenBank/DDBJ databases">
        <authorList>
            <person name="Kanchanasin P."/>
            <person name="Saeng-In P."/>
            <person name="Phongsopitanun W."/>
            <person name="Yuki M."/>
            <person name="Kudo T."/>
            <person name="Ohkuma M."/>
            <person name="Tanasupawat S."/>
        </authorList>
    </citation>
    <scope>NUCLEOTIDE SEQUENCE [LARGE SCALE GENOMIC DNA]</scope>
    <source>
        <strain evidence="2 3">L46</strain>
    </source>
</reference>
<protein>
    <submittedName>
        <fullName evidence="2">Dabb family protein</fullName>
    </submittedName>
</protein>
<dbReference type="PROSITE" id="PS51502">
    <property type="entry name" value="S_R_A_B_BARREL"/>
    <property type="match status" value="1"/>
</dbReference>
<evidence type="ECO:0000313" key="2">
    <source>
        <dbReference type="EMBL" id="MBO2436895.1"/>
    </source>
</evidence>
<accession>A0ABS3QSV4</accession>
<gene>
    <name evidence="2" type="ORF">J4557_05105</name>
</gene>
<dbReference type="SMART" id="SM00886">
    <property type="entry name" value="Dabb"/>
    <property type="match status" value="1"/>
</dbReference>
<dbReference type="SUPFAM" id="SSF54909">
    <property type="entry name" value="Dimeric alpha+beta barrel"/>
    <property type="match status" value="1"/>
</dbReference>
<name>A0ABS3QSV4_9ACTN</name>
<feature type="domain" description="Stress-response A/B barrel" evidence="1">
    <location>
        <begin position="4"/>
        <end position="97"/>
    </location>
</feature>
<proteinExistence type="predicted"/>
<dbReference type="InterPro" id="IPR011008">
    <property type="entry name" value="Dimeric_a/b-barrel"/>
</dbReference>
<evidence type="ECO:0000313" key="3">
    <source>
        <dbReference type="Proteomes" id="UP000666915"/>
    </source>
</evidence>
<evidence type="ECO:0000259" key="1">
    <source>
        <dbReference type="PROSITE" id="PS51502"/>
    </source>
</evidence>
<dbReference type="EMBL" id="JAGEOK010000003">
    <property type="protein sequence ID" value="MBO2436895.1"/>
    <property type="molecule type" value="Genomic_DNA"/>
</dbReference>
<dbReference type="InterPro" id="IPR013097">
    <property type="entry name" value="Dabb"/>
</dbReference>
<organism evidence="2 3">
    <name type="scientific">Actinomadura nitritigenes</name>
    <dbReference type="NCBI Taxonomy" id="134602"/>
    <lineage>
        <taxon>Bacteria</taxon>
        <taxon>Bacillati</taxon>
        <taxon>Actinomycetota</taxon>
        <taxon>Actinomycetes</taxon>
        <taxon>Streptosporangiales</taxon>
        <taxon>Thermomonosporaceae</taxon>
        <taxon>Actinomadura</taxon>
    </lineage>
</organism>